<dbReference type="AlphaFoldDB" id="A0A0F4JN84"/>
<protein>
    <submittedName>
        <fullName evidence="2">Uncharacterized protein</fullName>
    </submittedName>
</protein>
<gene>
    <name evidence="2" type="ORF">VR44_09540</name>
</gene>
<evidence type="ECO:0000313" key="2">
    <source>
        <dbReference type="EMBL" id="KJY35650.1"/>
    </source>
</evidence>
<reference evidence="2 3" key="1">
    <citation type="submission" date="2015-02" db="EMBL/GenBank/DDBJ databases">
        <authorList>
            <person name="Ju K.-S."/>
            <person name="Doroghazi J.R."/>
            <person name="Metcalf W."/>
        </authorList>
    </citation>
    <scope>NUCLEOTIDE SEQUENCE [LARGE SCALE GENOMIC DNA]</scope>
    <source>
        <strain evidence="2 3">NRRL ISP-5550</strain>
    </source>
</reference>
<feature type="region of interest" description="Disordered" evidence="1">
    <location>
        <begin position="1"/>
        <end position="30"/>
    </location>
</feature>
<comment type="caution">
    <text evidence="2">The sequence shown here is derived from an EMBL/GenBank/DDBJ whole genome shotgun (WGS) entry which is preliminary data.</text>
</comment>
<organism evidence="2 3">
    <name type="scientific">Streptomyces katrae</name>
    <dbReference type="NCBI Taxonomy" id="68223"/>
    <lineage>
        <taxon>Bacteria</taxon>
        <taxon>Bacillati</taxon>
        <taxon>Actinomycetota</taxon>
        <taxon>Actinomycetes</taxon>
        <taxon>Kitasatosporales</taxon>
        <taxon>Streptomycetaceae</taxon>
        <taxon>Streptomyces</taxon>
    </lineage>
</organism>
<sequence>MNAVRTAGRRVPARQPLRGPRRGVRPRPAPPLTALLRRRAAWGLALTRARALTAPKRTV</sequence>
<evidence type="ECO:0000256" key="1">
    <source>
        <dbReference type="SAM" id="MobiDB-lite"/>
    </source>
</evidence>
<dbReference type="RefSeq" id="WP_045946975.1">
    <property type="nucleotide sequence ID" value="NZ_JZWV01000209.1"/>
</dbReference>
<proteinExistence type="predicted"/>
<evidence type="ECO:0000313" key="3">
    <source>
        <dbReference type="Proteomes" id="UP000033551"/>
    </source>
</evidence>
<keyword evidence="3" id="KW-1185">Reference proteome</keyword>
<dbReference type="Proteomes" id="UP000033551">
    <property type="component" value="Unassembled WGS sequence"/>
</dbReference>
<name>A0A0F4JN84_9ACTN</name>
<dbReference type="PATRIC" id="fig|68223.7.peg.5309"/>
<dbReference type="EMBL" id="JZWV01000209">
    <property type="protein sequence ID" value="KJY35650.1"/>
    <property type="molecule type" value="Genomic_DNA"/>
</dbReference>
<accession>A0A0F4JN84</accession>